<dbReference type="InterPro" id="IPR045026">
    <property type="entry name" value="LIMYB"/>
</dbReference>
<reference evidence="2" key="2">
    <citation type="journal article" date="2024" name="Plant">
        <title>Genomic evolution and insights into agronomic trait innovations of Sesamum species.</title>
        <authorList>
            <person name="Miao H."/>
            <person name="Wang L."/>
            <person name="Qu L."/>
            <person name="Liu H."/>
            <person name="Sun Y."/>
            <person name="Le M."/>
            <person name="Wang Q."/>
            <person name="Wei S."/>
            <person name="Zheng Y."/>
            <person name="Lin W."/>
            <person name="Duan Y."/>
            <person name="Cao H."/>
            <person name="Xiong S."/>
            <person name="Wang X."/>
            <person name="Wei L."/>
            <person name="Li C."/>
            <person name="Ma Q."/>
            <person name="Ju M."/>
            <person name="Zhao R."/>
            <person name="Li G."/>
            <person name="Mu C."/>
            <person name="Tian Q."/>
            <person name="Mei H."/>
            <person name="Zhang T."/>
            <person name="Gao T."/>
            <person name="Zhang H."/>
        </authorList>
    </citation>
    <scope>NUCLEOTIDE SEQUENCE</scope>
    <source>
        <strain evidence="2">G02</strain>
    </source>
</reference>
<reference evidence="2" key="1">
    <citation type="submission" date="2020-06" db="EMBL/GenBank/DDBJ databases">
        <authorList>
            <person name="Li T."/>
            <person name="Hu X."/>
            <person name="Zhang T."/>
            <person name="Song X."/>
            <person name="Zhang H."/>
            <person name="Dai N."/>
            <person name="Sheng W."/>
            <person name="Hou X."/>
            <person name="Wei L."/>
        </authorList>
    </citation>
    <scope>NUCLEOTIDE SEQUENCE</scope>
    <source>
        <strain evidence="2">G02</strain>
        <tissue evidence="2">Leaf</tissue>
    </source>
</reference>
<dbReference type="EMBL" id="JACGWJ010000008">
    <property type="protein sequence ID" value="KAL0404351.1"/>
    <property type="molecule type" value="Genomic_DNA"/>
</dbReference>
<evidence type="ECO:0000313" key="2">
    <source>
        <dbReference type="EMBL" id="KAL0404351.1"/>
    </source>
</evidence>
<feature type="domain" description="Myb/SANT-like" evidence="1">
    <location>
        <begin position="20"/>
        <end position="107"/>
    </location>
</feature>
<organism evidence="2">
    <name type="scientific">Sesamum radiatum</name>
    <name type="common">Black benniseed</name>
    <dbReference type="NCBI Taxonomy" id="300843"/>
    <lineage>
        <taxon>Eukaryota</taxon>
        <taxon>Viridiplantae</taxon>
        <taxon>Streptophyta</taxon>
        <taxon>Embryophyta</taxon>
        <taxon>Tracheophyta</taxon>
        <taxon>Spermatophyta</taxon>
        <taxon>Magnoliopsida</taxon>
        <taxon>eudicotyledons</taxon>
        <taxon>Gunneridae</taxon>
        <taxon>Pentapetalae</taxon>
        <taxon>asterids</taxon>
        <taxon>lamiids</taxon>
        <taxon>Lamiales</taxon>
        <taxon>Pedaliaceae</taxon>
        <taxon>Sesamum</taxon>
    </lineage>
</organism>
<dbReference type="Pfam" id="PF12776">
    <property type="entry name" value="Myb_DNA-bind_3"/>
    <property type="match status" value="1"/>
</dbReference>
<dbReference type="PANTHER" id="PTHR47584">
    <property type="match status" value="1"/>
</dbReference>
<sequence length="213" mass="24958">MQYPNDVGSSHSSRNDKVVWNTEMERVFVELMHEEFVTHRLQSGTFPPSIWARITERMNSRMSQGCVFTTIQLKGKLNKLRHAWRLLNDLLSRGTRWGWDPVRNTVTDEVGRLEELYRTNTFLHQGDPDVRRSLWKRDLFQRGASELQAKKCETLDRLNESLHGKIDRTWPKATESIELCVDKLTKFKDLPDNIFTTALERFTVTNAYDLLTS</sequence>
<dbReference type="InterPro" id="IPR024752">
    <property type="entry name" value="Myb/SANT-like_dom"/>
</dbReference>
<proteinExistence type="predicted"/>
<dbReference type="AlphaFoldDB" id="A0AAW2TL03"/>
<gene>
    <name evidence="2" type="ORF">Sradi_2075900</name>
</gene>
<protein>
    <recommendedName>
        <fullName evidence="1">Myb/SANT-like domain-containing protein</fullName>
    </recommendedName>
</protein>
<dbReference type="PANTHER" id="PTHR47584:SF14">
    <property type="entry name" value="L10-INTERACTING MYB DOMAIN-CONTAINING PROTEIN-LIKE"/>
    <property type="match status" value="1"/>
</dbReference>
<accession>A0AAW2TL03</accession>
<evidence type="ECO:0000259" key="1">
    <source>
        <dbReference type="Pfam" id="PF12776"/>
    </source>
</evidence>
<name>A0AAW2TL03_SESRA</name>
<comment type="caution">
    <text evidence="2">The sequence shown here is derived from an EMBL/GenBank/DDBJ whole genome shotgun (WGS) entry which is preliminary data.</text>
</comment>